<reference evidence="8 9" key="1">
    <citation type="journal article" date="2024" name="Front Chem Biol">
        <title>Unveiling the potential of Daldinia eschscholtzii MFLUCC 19-0629 through bioactivity and bioinformatics studies for enhanced sustainable agriculture production.</title>
        <authorList>
            <person name="Brooks S."/>
            <person name="Weaver J.A."/>
            <person name="Klomchit A."/>
            <person name="Alharthi S.A."/>
            <person name="Onlamun T."/>
            <person name="Nurani R."/>
            <person name="Vong T.K."/>
            <person name="Alberti F."/>
            <person name="Greco C."/>
        </authorList>
    </citation>
    <scope>NUCLEOTIDE SEQUENCE [LARGE SCALE GENOMIC DNA]</scope>
    <source>
        <strain evidence="8">MFLUCC 19-0629</strain>
    </source>
</reference>
<dbReference type="EMBL" id="JBANMG010000001">
    <property type="protein sequence ID" value="KAK6958412.1"/>
    <property type="molecule type" value="Genomic_DNA"/>
</dbReference>
<keyword evidence="9" id="KW-1185">Reference proteome</keyword>
<evidence type="ECO:0000256" key="3">
    <source>
        <dbReference type="ARBA" id="ARBA00022989"/>
    </source>
</evidence>
<feature type="transmembrane region" description="Helical" evidence="7">
    <location>
        <begin position="158"/>
        <end position="179"/>
    </location>
</feature>
<evidence type="ECO:0000313" key="8">
    <source>
        <dbReference type="EMBL" id="KAK6958412.1"/>
    </source>
</evidence>
<sequence>MALQGFAKLGPSIFLYTPSEYKTGKLVVLCTWLGAADKHIDKYADIFRKVAPNSKILLLKSFVGSMISPYSKQEREMKPAEHVVYHVLDQCSGTTKPQILFHMMSNGGINSATNLLAILQRKLKKPLPLVGLICDSVPTGASYVKTCRAFMYSFPDSFPLNIVSTVCIHVLISLLYISIATGRYEAPEDYWRKSVLDDKLIDSKRIAYIASKSDKMIDWKDVSSHAELARKKGWVVKEFIFDDTPHCNHISKYEGLYVNTVADLWNGGKL</sequence>
<dbReference type="PANTHER" id="PTHR12265">
    <property type="entry name" value="TRANSMEMBRANE PROTEIN 53"/>
    <property type="match status" value="1"/>
</dbReference>
<dbReference type="AlphaFoldDB" id="A0AAX6N1T6"/>
<evidence type="ECO:0000256" key="7">
    <source>
        <dbReference type="SAM" id="Phobius"/>
    </source>
</evidence>
<dbReference type="Proteomes" id="UP001369815">
    <property type="component" value="Unassembled WGS sequence"/>
</dbReference>
<evidence type="ECO:0000256" key="6">
    <source>
        <dbReference type="ARBA" id="ARBA00037847"/>
    </source>
</evidence>
<protein>
    <recommendedName>
        <fullName evidence="10">Indole-diterpene biosynthesis protein PaxU</fullName>
    </recommendedName>
</protein>
<evidence type="ECO:0000256" key="2">
    <source>
        <dbReference type="ARBA" id="ARBA00022692"/>
    </source>
</evidence>
<keyword evidence="5" id="KW-0539">Nucleus</keyword>
<dbReference type="InterPro" id="IPR008547">
    <property type="entry name" value="DUF829_TMEM53"/>
</dbReference>
<evidence type="ECO:0000256" key="5">
    <source>
        <dbReference type="ARBA" id="ARBA00023242"/>
    </source>
</evidence>
<evidence type="ECO:0000256" key="1">
    <source>
        <dbReference type="ARBA" id="ARBA00004126"/>
    </source>
</evidence>
<gene>
    <name evidence="8" type="ORF">Daesc_001212</name>
</gene>
<accession>A0AAX6N1T6</accession>
<dbReference type="GO" id="GO:0031965">
    <property type="term" value="C:nuclear membrane"/>
    <property type="evidence" value="ECO:0007669"/>
    <property type="project" value="UniProtKB-SubCell"/>
</dbReference>
<keyword evidence="4 7" id="KW-0472">Membrane</keyword>
<keyword evidence="2 7" id="KW-0812">Transmembrane</keyword>
<evidence type="ECO:0000313" key="9">
    <source>
        <dbReference type="Proteomes" id="UP001369815"/>
    </source>
</evidence>
<organism evidence="8 9">
    <name type="scientific">Daldinia eschscholtzii</name>
    <dbReference type="NCBI Taxonomy" id="292717"/>
    <lineage>
        <taxon>Eukaryota</taxon>
        <taxon>Fungi</taxon>
        <taxon>Dikarya</taxon>
        <taxon>Ascomycota</taxon>
        <taxon>Pezizomycotina</taxon>
        <taxon>Sordariomycetes</taxon>
        <taxon>Xylariomycetidae</taxon>
        <taxon>Xylariales</taxon>
        <taxon>Hypoxylaceae</taxon>
        <taxon>Daldinia</taxon>
    </lineage>
</organism>
<comment type="subcellular location">
    <subcellularLocation>
        <location evidence="6">Endomembrane system</location>
        <topology evidence="6">Single-pass membrane protein</topology>
    </subcellularLocation>
    <subcellularLocation>
        <location evidence="1">Nucleus membrane</location>
    </subcellularLocation>
</comment>
<keyword evidence="3 7" id="KW-1133">Transmembrane helix</keyword>
<proteinExistence type="predicted"/>
<dbReference type="PANTHER" id="PTHR12265:SF30">
    <property type="entry name" value="TRANSMEMBRANE PROTEIN 53"/>
    <property type="match status" value="1"/>
</dbReference>
<name>A0AAX6N1T6_9PEZI</name>
<evidence type="ECO:0008006" key="10">
    <source>
        <dbReference type="Google" id="ProtNLM"/>
    </source>
</evidence>
<dbReference type="Pfam" id="PF05705">
    <property type="entry name" value="DUF829"/>
    <property type="match status" value="1"/>
</dbReference>
<evidence type="ECO:0000256" key="4">
    <source>
        <dbReference type="ARBA" id="ARBA00023136"/>
    </source>
</evidence>
<comment type="caution">
    <text evidence="8">The sequence shown here is derived from an EMBL/GenBank/DDBJ whole genome shotgun (WGS) entry which is preliminary data.</text>
</comment>